<dbReference type="EMBL" id="JAAIIH010000005">
    <property type="protein sequence ID" value="NMN00370.1"/>
    <property type="molecule type" value="Genomic_DNA"/>
</dbReference>
<evidence type="ECO:0008006" key="3">
    <source>
        <dbReference type="Google" id="ProtNLM"/>
    </source>
</evidence>
<dbReference type="Proteomes" id="UP000588277">
    <property type="component" value="Unassembled WGS sequence"/>
</dbReference>
<name>A0A7Y0HZM4_9BIFI</name>
<dbReference type="AlphaFoldDB" id="A0A7Y0HZM4"/>
<comment type="caution">
    <text evidence="1">The sequence shown here is derived from an EMBL/GenBank/DDBJ whole genome shotgun (WGS) entry which is preliminary data.</text>
</comment>
<evidence type="ECO:0000313" key="2">
    <source>
        <dbReference type="Proteomes" id="UP000588277"/>
    </source>
</evidence>
<evidence type="ECO:0000313" key="1">
    <source>
        <dbReference type="EMBL" id="NMN00370.1"/>
    </source>
</evidence>
<proteinExistence type="predicted"/>
<gene>
    <name evidence="1" type="ORF">G1C96_0949</name>
</gene>
<protein>
    <recommendedName>
        <fullName evidence="3">DUF4192 family protein</fullName>
    </recommendedName>
</protein>
<reference evidence="1 2" key="1">
    <citation type="submission" date="2020-02" db="EMBL/GenBank/DDBJ databases">
        <title>Characterization of phylogenetic diversity of novel bifidobacterial species isolated in Czech ZOOs.</title>
        <authorList>
            <person name="Lugli G.A."/>
            <person name="Vera N.B."/>
            <person name="Ventura M."/>
        </authorList>
    </citation>
    <scope>NUCLEOTIDE SEQUENCE [LARGE SCALE GENOMIC DNA]</scope>
    <source>
        <strain evidence="1 2">DSM 109958</strain>
    </source>
</reference>
<dbReference type="RefSeq" id="WP_169275527.1">
    <property type="nucleotide sequence ID" value="NZ_JAAIIH010000005.1"/>
</dbReference>
<keyword evidence="2" id="KW-1185">Reference proteome</keyword>
<sequence>MLDEVRNDRRDDETDAGLLSARRGWRVVCVDPDDDGDHTGERISACGPEGDEFGDATRLLRERRRAMGAHRADALWFGDPLHAWLACLEGRSDGLDHSRLVALSAGMREVLAMRDALIASLLAPELDEDALTSMASSPHSPPNVRRLTRMIEGTFGDASRRPDPSRCARGIGELERIVRDSPESYRVQPLAAAAYLRWWARRGGAVECALRALTLDGRCTLAAIVLAAEEHGIVPAWAGCADRRDP</sequence>
<organism evidence="1 2">
    <name type="scientific">Bifidobacterium moraviense</name>
    <dbReference type="NCBI Taxonomy" id="2675323"/>
    <lineage>
        <taxon>Bacteria</taxon>
        <taxon>Bacillati</taxon>
        <taxon>Actinomycetota</taxon>
        <taxon>Actinomycetes</taxon>
        <taxon>Bifidobacteriales</taxon>
        <taxon>Bifidobacteriaceae</taxon>
        <taxon>Bifidobacterium</taxon>
    </lineage>
</organism>
<accession>A0A7Y0HZM4</accession>